<comment type="caution">
    <text evidence="1">The sequence shown here is derived from an EMBL/GenBank/DDBJ whole genome shotgun (WGS) entry which is preliminary data.</text>
</comment>
<protein>
    <submittedName>
        <fullName evidence="1">Uncharacterized protein</fullName>
    </submittedName>
</protein>
<dbReference type="OrthoDB" id="5124265at2"/>
<name>A0A2S3Z612_9MICO</name>
<evidence type="ECO:0000313" key="2">
    <source>
        <dbReference type="Proteomes" id="UP000237104"/>
    </source>
</evidence>
<dbReference type="AlphaFoldDB" id="A0A2S3Z612"/>
<proteinExistence type="predicted"/>
<gene>
    <name evidence="1" type="ORF">C3B59_17360</name>
</gene>
<dbReference type="EMBL" id="PPXF01000065">
    <property type="protein sequence ID" value="POH59660.1"/>
    <property type="molecule type" value="Genomic_DNA"/>
</dbReference>
<reference evidence="1 2" key="1">
    <citation type="submission" date="2018-01" db="EMBL/GenBank/DDBJ databases">
        <title>Cryobacterium sp. nov., from glaciers in China.</title>
        <authorList>
            <person name="Liu Q."/>
            <person name="Xin Y.-H."/>
        </authorList>
    </citation>
    <scope>NUCLEOTIDE SEQUENCE [LARGE SCALE GENOMIC DNA]</scope>
    <source>
        <strain evidence="1 2">TMB1-8</strain>
    </source>
</reference>
<dbReference type="RefSeq" id="WP_103432446.1">
    <property type="nucleotide sequence ID" value="NZ_PPXF01000065.1"/>
</dbReference>
<organism evidence="1 2">
    <name type="scientific">Cryobacterium zongtaii</name>
    <dbReference type="NCBI Taxonomy" id="1259217"/>
    <lineage>
        <taxon>Bacteria</taxon>
        <taxon>Bacillati</taxon>
        <taxon>Actinomycetota</taxon>
        <taxon>Actinomycetes</taxon>
        <taxon>Micrococcales</taxon>
        <taxon>Microbacteriaceae</taxon>
        <taxon>Cryobacterium</taxon>
    </lineage>
</organism>
<evidence type="ECO:0000313" key="1">
    <source>
        <dbReference type="EMBL" id="POH59660.1"/>
    </source>
</evidence>
<dbReference type="Proteomes" id="UP000237104">
    <property type="component" value="Unassembled WGS sequence"/>
</dbReference>
<sequence>MDVIAAADGGLALIRNDRAEVVPPARLRLDDGVTVWIDPLDPPTPWRIDVGEPDAGPVIEELLGIEAAEQTRQSYWALLRGDDPAGRIEPGGRTPAWSAANRLGFLLWLEQNAVTPLAQADLDLEIATVAARLGDLGALEIARERFARAGPQLRRLAVAVRDGAEVPRISGFVAEALGAYITLSATDLPEPVIEDLEAMQSVAARIAASEESGSTAIGDDVLNGLLDVFERSGTARSSGPGEAVRRFSVDWENVPRGVLDPGEDTIAARWDASGSQLSVSVVAGRARPQSDLLFRLQRGDGDRPSAGGALLLDAETGTYQGSCKLDAPMGQNDRIDVVTVEWTNPVALGAAAERRRAQRSVAWAISFERFAVVDGKVSPSALGAAQRAWFDAADRLATMDAPAAARCSARARGIDRATADPEAWVFGMLGATLAELLLDVERTSI</sequence>
<accession>A0A2S3Z612</accession>